<evidence type="ECO:0000256" key="1">
    <source>
        <dbReference type="SAM" id="MobiDB-lite"/>
    </source>
</evidence>
<feature type="region of interest" description="Disordered" evidence="1">
    <location>
        <begin position="40"/>
        <end position="72"/>
    </location>
</feature>
<feature type="compositionally biased region" description="Basic and acidic residues" evidence="1">
    <location>
        <begin position="46"/>
        <end position="72"/>
    </location>
</feature>
<dbReference type="EMBL" id="BAAANN010000017">
    <property type="protein sequence ID" value="GAA1966290.1"/>
    <property type="molecule type" value="Genomic_DNA"/>
</dbReference>
<accession>A0ABN2RB79</accession>
<reference evidence="2 3" key="1">
    <citation type="journal article" date="2019" name="Int. J. Syst. Evol. Microbiol.">
        <title>The Global Catalogue of Microorganisms (GCM) 10K type strain sequencing project: providing services to taxonomists for standard genome sequencing and annotation.</title>
        <authorList>
            <consortium name="The Broad Institute Genomics Platform"/>
            <consortium name="The Broad Institute Genome Sequencing Center for Infectious Disease"/>
            <person name="Wu L."/>
            <person name="Ma J."/>
        </authorList>
    </citation>
    <scope>NUCLEOTIDE SEQUENCE [LARGE SCALE GENOMIC DNA]</scope>
    <source>
        <strain evidence="2 3">JCM 14545</strain>
    </source>
</reference>
<comment type="caution">
    <text evidence="2">The sequence shown here is derived from an EMBL/GenBank/DDBJ whole genome shotgun (WGS) entry which is preliminary data.</text>
</comment>
<gene>
    <name evidence="2" type="ORF">GCM10009754_43380</name>
</gene>
<evidence type="ECO:0000313" key="2">
    <source>
        <dbReference type="EMBL" id="GAA1966290.1"/>
    </source>
</evidence>
<dbReference type="RefSeq" id="WP_344421581.1">
    <property type="nucleotide sequence ID" value="NZ_BAAANN010000017.1"/>
</dbReference>
<sequence length="72" mass="7526">MAGSAQGFELDPEAVRSGAAKFTGGSEALRHAGEQQLADAMLGLKQKADEAADAHEGRGAETRARLKRTETT</sequence>
<proteinExistence type="predicted"/>
<protein>
    <recommendedName>
        <fullName evidence="4">MT0933-like antitoxin protein</fullName>
    </recommendedName>
</protein>
<organism evidence="2 3">
    <name type="scientific">Amycolatopsis minnesotensis</name>
    <dbReference type="NCBI Taxonomy" id="337894"/>
    <lineage>
        <taxon>Bacteria</taxon>
        <taxon>Bacillati</taxon>
        <taxon>Actinomycetota</taxon>
        <taxon>Actinomycetes</taxon>
        <taxon>Pseudonocardiales</taxon>
        <taxon>Pseudonocardiaceae</taxon>
        <taxon>Amycolatopsis</taxon>
    </lineage>
</organism>
<evidence type="ECO:0000313" key="3">
    <source>
        <dbReference type="Proteomes" id="UP001501116"/>
    </source>
</evidence>
<evidence type="ECO:0008006" key="4">
    <source>
        <dbReference type="Google" id="ProtNLM"/>
    </source>
</evidence>
<keyword evidence="3" id="KW-1185">Reference proteome</keyword>
<dbReference type="Proteomes" id="UP001501116">
    <property type="component" value="Unassembled WGS sequence"/>
</dbReference>
<name>A0ABN2RB79_9PSEU</name>